<keyword evidence="1" id="KW-1133">Transmembrane helix</keyword>
<gene>
    <name evidence="2" type="ORF">K505DRAFT_246476</name>
</gene>
<dbReference type="PANTHER" id="PTHR35395">
    <property type="entry name" value="DUF6536 DOMAIN-CONTAINING PROTEIN"/>
    <property type="match status" value="1"/>
</dbReference>
<dbReference type="OrthoDB" id="5429634at2759"/>
<reference evidence="2" key="1">
    <citation type="journal article" date="2020" name="Stud. Mycol.">
        <title>101 Dothideomycetes genomes: a test case for predicting lifestyles and emergence of pathogens.</title>
        <authorList>
            <person name="Haridas S."/>
            <person name="Albert R."/>
            <person name="Binder M."/>
            <person name="Bloem J."/>
            <person name="Labutti K."/>
            <person name="Salamov A."/>
            <person name="Andreopoulos B."/>
            <person name="Baker S."/>
            <person name="Barry K."/>
            <person name="Bills G."/>
            <person name="Bluhm B."/>
            <person name="Cannon C."/>
            <person name="Castanera R."/>
            <person name="Culley D."/>
            <person name="Daum C."/>
            <person name="Ezra D."/>
            <person name="Gonzalez J."/>
            <person name="Henrissat B."/>
            <person name="Kuo A."/>
            <person name="Liang C."/>
            <person name="Lipzen A."/>
            <person name="Lutzoni F."/>
            <person name="Magnuson J."/>
            <person name="Mondo S."/>
            <person name="Nolan M."/>
            <person name="Ohm R."/>
            <person name="Pangilinan J."/>
            <person name="Park H.-J."/>
            <person name="Ramirez L."/>
            <person name="Alfaro M."/>
            <person name="Sun H."/>
            <person name="Tritt A."/>
            <person name="Yoshinaga Y."/>
            <person name="Zwiers L.-H."/>
            <person name="Turgeon B."/>
            <person name="Goodwin S."/>
            <person name="Spatafora J."/>
            <person name="Crous P."/>
            <person name="Grigoriev I."/>
        </authorList>
    </citation>
    <scope>NUCLEOTIDE SEQUENCE</scope>
    <source>
        <strain evidence="2">CBS 109.77</strain>
    </source>
</reference>
<keyword evidence="1" id="KW-0472">Membrane</keyword>
<evidence type="ECO:0000256" key="1">
    <source>
        <dbReference type="SAM" id="Phobius"/>
    </source>
</evidence>
<dbReference type="Proteomes" id="UP000799757">
    <property type="component" value="Unassembled WGS sequence"/>
</dbReference>
<feature type="transmembrane region" description="Helical" evidence="1">
    <location>
        <begin position="134"/>
        <end position="153"/>
    </location>
</feature>
<keyword evidence="1" id="KW-0812">Transmembrane</keyword>
<accession>A0A6A6X7P8</accession>
<dbReference type="PANTHER" id="PTHR35395:SF1">
    <property type="entry name" value="DUF6536 DOMAIN-CONTAINING PROTEIN"/>
    <property type="match status" value="1"/>
</dbReference>
<evidence type="ECO:0000313" key="2">
    <source>
        <dbReference type="EMBL" id="KAF2792550.1"/>
    </source>
</evidence>
<evidence type="ECO:0000313" key="3">
    <source>
        <dbReference type="Proteomes" id="UP000799757"/>
    </source>
</evidence>
<proteinExistence type="predicted"/>
<keyword evidence="3" id="KW-1185">Reference proteome</keyword>
<name>A0A6A6X7P8_9PLEO</name>
<sequence>MIRWAVPRTGASGLILNVAIANSPQLMFSFQFLAYNGLTTTMSLASEWSRFAHTRKGLRVSLNPKGSQRSTYFLSLPYRIGLPMMLMSGTIHWLISQSLFLVSVNTYDKRDASRGTIPSPDLSFMTCGFSPSPIVATVAASTLCFIAILALGCRRLKSGMPVVGSCSAAIAAACQPGRDSHEEDAAVEKVQWGVTEYGPGAVGHCGFSMHAVDAPVDGQCYE</sequence>
<feature type="transmembrane region" description="Helical" evidence="1">
    <location>
        <begin position="72"/>
        <end position="95"/>
    </location>
</feature>
<protein>
    <submittedName>
        <fullName evidence="2">Uncharacterized protein</fullName>
    </submittedName>
</protein>
<organism evidence="2 3">
    <name type="scientific">Melanomma pulvis-pyrius CBS 109.77</name>
    <dbReference type="NCBI Taxonomy" id="1314802"/>
    <lineage>
        <taxon>Eukaryota</taxon>
        <taxon>Fungi</taxon>
        <taxon>Dikarya</taxon>
        <taxon>Ascomycota</taxon>
        <taxon>Pezizomycotina</taxon>
        <taxon>Dothideomycetes</taxon>
        <taxon>Pleosporomycetidae</taxon>
        <taxon>Pleosporales</taxon>
        <taxon>Melanommataceae</taxon>
        <taxon>Melanomma</taxon>
    </lineage>
</organism>
<dbReference type="EMBL" id="MU001965">
    <property type="protein sequence ID" value="KAF2792550.1"/>
    <property type="molecule type" value="Genomic_DNA"/>
</dbReference>
<dbReference type="AlphaFoldDB" id="A0A6A6X7P8"/>